<dbReference type="VEuPathDB" id="PiroplasmaDB:TOT_030000846"/>
<accession>J4C8Y2</accession>
<dbReference type="OrthoDB" id="405976at2759"/>
<dbReference type="OMA" id="EITHIFW"/>
<proteinExistence type="predicted"/>
<organism evidence="1 2">
    <name type="scientific">Theileria orientalis strain Shintoku</name>
    <dbReference type="NCBI Taxonomy" id="869250"/>
    <lineage>
        <taxon>Eukaryota</taxon>
        <taxon>Sar</taxon>
        <taxon>Alveolata</taxon>
        <taxon>Apicomplexa</taxon>
        <taxon>Aconoidasida</taxon>
        <taxon>Piroplasmida</taxon>
        <taxon>Theileriidae</taxon>
        <taxon>Theileria</taxon>
    </lineage>
</organism>
<reference evidence="1 2" key="1">
    <citation type="journal article" date="2012" name="MBio">
        <title>Comparative genome analysis of three eukaryotic parasites with differing abilities to transform leukocytes reveals key mediators of Theileria-induced leukocyte transformation.</title>
        <authorList>
            <person name="Hayashida K."/>
            <person name="Hara Y."/>
            <person name="Abe T."/>
            <person name="Yamasaki C."/>
            <person name="Toyoda A."/>
            <person name="Kosuge T."/>
            <person name="Suzuki Y."/>
            <person name="Sato Y."/>
            <person name="Kawashima S."/>
            <person name="Katayama T."/>
            <person name="Wakaguri H."/>
            <person name="Inoue N."/>
            <person name="Homma K."/>
            <person name="Tada-Umezaki M."/>
            <person name="Yagi Y."/>
            <person name="Fujii Y."/>
            <person name="Habara T."/>
            <person name="Kanehisa M."/>
            <person name="Watanabe H."/>
            <person name="Ito K."/>
            <person name="Gojobori T."/>
            <person name="Sugawara H."/>
            <person name="Imanishi T."/>
            <person name="Weir W."/>
            <person name="Gardner M."/>
            <person name="Pain A."/>
            <person name="Shiels B."/>
            <person name="Hattori M."/>
            <person name="Nene V."/>
            <person name="Sugimoto C."/>
        </authorList>
    </citation>
    <scope>NUCLEOTIDE SEQUENCE [LARGE SCALE GENOMIC DNA]</scope>
    <source>
        <strain evidence="1 2">Shintoku</strain>
    </source>
</reference>
<dbReference type="Proteomes" id="UP000003786">
    <property type="component" value="Chromosome 3"/>
</dbReference>
<dbReference type="Gene3D" id="1.20.5.2050">
    <property type="match status" value="1"/>
</dbReference>
<evidence type="ECO:0000313" key="2">
    <source>
        <dbReference type="Proteomes" id="UP000003786"/>
    </source>
</evidence>
<protein>
    <recommendedName>
        <fullName evidence="3">AP2/ERF domain-containing protein</fullName>
    </recommendedName>
</protein>
<evidence type="ECO:0008006" key="3">
    <source>
        <dbReference type="Google" id="ProtNLM"/>
    </source>
</evidence>
<dbReference type="KEGG" id="tot:TOT_030000846"/>
<keyword evidence="2" id="KW-1185">Reference proteome</keyword>
<evidence type="ECO:0000313" key="1">
    <source>
        <dbReference type="EMBL" id="BAM41583.1"/>
    </source>
</evidence>
<dbReference type="eggNOG" id="ENOG502SQMZ">
    <property type="taxonomic scope" value="Eukaryota"/>
</dbReference>
<gene>
    <name evidence="1" type="ORF">TOT_030000846</name>
</gene>
<dbReference type="AlphaFoldDB" id="J4C8Y2"/>
<name>J4C8Y2_THEOR</name>
<dbReference type="RefSeq" id="XP_009691884.1">
    <property type="nucleotide sequence ID" value="XM_009693589.1"/>
</dbReference>
<dbReference type="GeneID" id="20715990"/>
<dbReference type="EMBL" id="AP011948">
    <property type="protein sequence ID" value="BAM41583.1"/>
    <property type="molecule type" value="Genomic_DNA"/>
</dbReference>
<sequence length="323" mass="38492">MIKSLYRIVGSKLTNTLNIKLKQNIEFKYNIYTSVRSYITFNQYSLKEGNHSNMNKVIPSYRAKVEVNTGSNYMYNQKCHFAGRQRGLKRRKHKKETRRIQTSLGRRLELFYPKKAKQVRIRLVQNARGNLIYDPVLKKFYVFYYKQGTQVFRSFRAQGGKFEIAKAKAVNFARQMGDFYNKKMIEIKSKYKGYYLDNIKGDCETINYNLKLQPDCNLSGVRGVFFDGKKSSWVVAYNEHGVRKYKFFDLNELGFQNSYTEALDFLRFQLFKNHKFLHRRHRTRKNRPIFKGIINGSRRNGRCNTKVIQKLHNKYVIKYNRQA</sequence>